<feature type="transmembrane region" description="Helical" evidence="5">
    <location>
        <begin position="26"/>
        <end position="51"/>
    </location>
</feature>
<dbReference type="RefSeq" id="WP_155137128.1">
    <property type="nucleotide sequence ID" value="NZ_BMGZ01000001.1"/>
</dbReference>
<feature type="transmembrane region" description="Helical" evidence="5">
    <location>
        <begin position="243"/>
        <end position="265"/>
    </location>
</feature>
<dbReference type="EMBL" id="BMGZ01000001">
    <property type="protein sequence ID" value="GGH93637.1"/>
    <property type="molecule type" value="Genomic_DNA"/>
</dbReference>
<gene>
    <name evidence="8" type="ORF">FF098_002935</name>
    <name evidence="7" type="ORF">GCM10011355_05940</name>
</gene>
<feature type="transmembrane region" description="Helical" evidence="5">
    <location>
        <begin position="57"/>
        <end position="75"/>
    </location>
</feature>
<evidence type="ECO:0000256" key="3">
    <source>
        <dbReference type="ARBA" id="ARBA00022989"/>
    </source>
</evidence>
<accession>A0A8J3ETE4</accession>
<feature type="transmembrane region" description="Helical" evidence="5">
    <location>
        <begin position="182"/>
        <end position="200"/>
    </location>
</feature>
<dbReference type="Proteomes" id="UP000621856">
    <property type="component" value="Unassembled WGS sequence"/>
</dbReference>
<dbReference type="Proteomes" id="UP000818603">
    <property type="component" value="Unassembled WGS sequence"/>
</dbReference>
<dbReference type="Pfam" id="PF00892">
    <property type="entry name" value="EamA"/>
    <property type="match status" value="2"/>
</dbReference>
<evidence type="ECO:0000256" key="2">
    <source>
        <dbReference type="ARBA" id="ARBA00022692"/>
    </source>
</evidence>
<reference evidence="7" key="3">
    <citation type="submission" date="2020-09" db="EMBL/GenBank/DDBJ databases">
        <authorList>
            <person name="Sun Q."/>
            <person name="Zhou Y."/>
        </authorList>
    </citation>
    <scope>NUCLEOTIDE SEQUENCE</scope>
    <source>
        <strain evidence="7">CGMCC 1.14984</strain>
    </source>
</reference>
<reference evidence="8 10" key="2">
    <citation type="submission" date="2020-02" db="EMBL/GenBank/DDBJ databases">
        <title>Genome sequence of Parvularcula flava strain NH6-79.</title>
        <authorList>
            <person name="Abdul Karim M.H."/>
            <person name="Lam M.Q."/>
            <person name="Chen S.J."/>
            <person name="Yahya A."/>
            <person name="Shahir S."/>
            <person name="Shamsir M.S."/>
            <person name="Chong C.S."/>
        </authorList>
    </citation>
    <scope>NUCLEOTIDE SEQUENCE [LARGE SCALE GENOMIC DNA]</scope>
    <source>
        <strain evidence="8 10">NH6-79</strain>
    </source>
</reference>
<keyword evidence="2 5" id="KW-0812">Transmembrane</keyword>
<keyword evidence="3 5" id="KW-1133">Transmembrane helix</keyword>
<feature type="transmembrane region" description="Helical" evidence="5">
    <location>
        <begin position="96"/>
        <end position="117"/>
    </location>
</feature>
<dbReference type="GO" id="GO:0016020">
    <property type="term" value="C:membrane"/>
    <property type="evidence" value="ECO:0007669"/>
    <property type="project" value="UniProtKB-SubCell"/>
</dbReference>
<evidence type="ECO:0000313" key="9">
    <source>
        <dbReference type="Proteomes" id="UP000621856"/>
    </source>
</evidence>
<dbReference type="SUPFAM" id="SSF103481">
    <property type="entry name" value="Multidrug resistance efflux transporter EmrE"/>
    <property type="match status" value="2"/>
</dbReference>
<evidence type="ECO:0000256" key="5">
    <source>
        <dbReference type="SAM" id="Phobius"/>
    </source>
</evidence>
<feature type="transmembrane region" description="Helical" evidence="5">
    <location>
        <begin position="123"/>
        <end position="145"/>
    </location>
</feature>
<protein>
    <submittedName>
        <fullName evidence="8">DMT family transporter</fullName>
    </submittedName>
</protein>
<comment type="caution">
    <text evidence="7">The sequence shown here is derived from an EMBL/GenBank/DDBJ whole genome shotgun (WGS) entry which is preliminary data.</text>
</comment>
<feature type="domain" description="EamA" evidence="6">
    <location>
        <begin position="186"/>
        <end position="314"/>
    </location>
</feature>
<proteinExistence type="predicted"/>
<keyword evidence="10" id="KW-1185">Reference proteome</keyword>
<evidence type="ECO:0000256" key="4">
    <source>
        <dbReference type="ARBA" id="ARBA00023136"/>
    </source>
</evidence>
<feature type="domain" description="EamA" evidence="6">
    <location>
        <begin position="28"/>
        <end position="168"/>
    </location>
</feature>
<feature type="transmembrane region" description="Helical" evidence="5">
    <location>
        <begin position="212"/>
        <end position="231"/>
    </location>
</feature>
<comment type="subcellular location">
    <subcellularLocation>
        <location evidence="1">Membrane</location>
        <topology evidence="1">Multi-pass membrane protein</topology>
    </subcellularLocation>
</comment>
<dbReference type="PANTHER" id="PTHR32322">
    <property type="entry name" value="INNER MEMBRANE TRANSPORTER"/>
    <property type="match status" value="1"/>
</dbReference>
<reference evidence="7" key="1">
    <citation type="journal article" date="2014" name="Int. J. Syst. Evol. Microbiol.">
        <title>Complete genome sequence of Corynebacterium casei LMG S-19264T (=DSM 44701T), isolated from a smear-ripened cheese.</title>
        <authorList>
            <consortium name="US DOE Joint Genome Institute (JGI-PGF)"/>
            <person name="Walter F."/>
            <person name="Albersmeier A."/>
            <person name="Kalinowski J."/>
            <person name="Ruckert C."/>
        </authorList>
    </citation>
    <scope>NUCLEOTIDE SEQUENCE</scope>
    <source>
        <strain evidence="7">CGMCC 1.14984</strain>
    </source>
</reference>
<keyword evidence="4 5" id="KW-0472">Membrane</keyword>
<feature type="transmembrane region" description="Helical" evidence="5">
    <location>
        <begin position="298"/>
        <end position="314"/>
    </location>
</feature>
<evidence type="ECO:0000256" key="1">
    <source>
        <dbReference type="ARBA" id="ARBA00004141"/>
    </source>
</evidence>
<feature type="transmembrane region" description="Helical" evidence="5">
    <location>
        <begin position="157"/>
        <end position="176"/>
    </location>
</feature>
<feature type="transmembrane region" description="Helical" evidence="5">
    <location>
        <begin position="272"/>
        <end position="292"/>
    </location>
</feature>
<evidence type="ECO:0000313" key="8">
    <source>
        <dbReference type="EMBL" id="NHK26861.1"/>
    </source>
</evidence>
<evidence type="ECO:0000259" key="6">
    <source>
        <dbReference type="Pfam" id="PF00892"/>
    </source>
</evidence>
<name>A0A8J3ETE4_9PROT</name>
<dbReference type="InterPro" id="IPR037185">
    <property type="entry name" value="EmrE-like"/>
</dbReference>
<dbReference type="PANTHER" id="PTHR32322:SF9">
    <property type="entry name" value="AMINO-ACID METABOLITE EFFLUX PUMP-RELATED"/>
    <property type="match status" value="1"/>
</dbReference>
<sequence>MTDSLEKTEQPATATARPAEPSLRDWLLLGLLTLIGGASFAGIKLAVATALPGTVSAGRLWAAAAFLLIYAYATGRHLPAFLRREEGKGWTVSTEWRFMMAGGVIGYAIPFTLFPFAQQTVSSMLAGIYMAFMPLVTIILARIFADEELTVRKVTGFMLGTTGVIFLIGPAAIANILSADVIAQGAMILAVICYAIYAVLTRRAPEMQARSFAAGVMLSSAVAASPFALVSGQDWGAVSAVSWLSILFLGLFPSAIAAILIITLIRKAGAGFMALTNYATPVVAIIIGMSAFGEPLKPTFIAGLVAILIGLAISRTKQISFGARGLQRLIRPRR</sequence>
<dbReference type="AlphaFoldDB" id="A0A8J3ETE4"/>
<dbReference type="EMBL" id="VCJR02000001">
    <property type="protein sequence ID" value="NHK26861.1"/>
    <property type="molecule type" value="Genomic_DNA"/>
</dbReference>
<evidence type="ECO:0000313" key="10">
    <source>
        <dbReference type="Proteomes" id="UP000818603"/>
    </source>
</evidence>
<evidence type="ECO:0000313" key="7">
    <source>
        <dbReference type="EMBL" id="GGH93637.1"/>
    </source>
</evidence>
<dbReference type="InterPro" id="IPR050638">
    <property type="entry name" value="AA-Vitamin_Transporters"/>
</dbReference>
<dbReference type="InterPro" id="IPR000620">
    <property type="entry name" value="EamA_dom"/>
</dbReference>
<organism evidence="7 9">
    <name type="scientific">Aquisalinus luteolus</name>
    <dbReference type="NCBI Taxonomy" id="1566827"/>
    <lineage>
        <taxon>Bacteria</taxon>
        <taxon>Pseudomonadati</taxon>
        <taxon>Pseudomonadota</taxon>
        <taxon>Alphaproteobacteria</taxon>
        <taxon>Parvularculales</taxon>
        <taxon>Parvularculaceae</taxon>
        <taxon>Aquisalinus</taxon>
    </lineage>
</organism>